<reference evidence="1" key="2">
    <citation type="submission" date="2015-02" db="UniProtKB">
        <authorList>
            <consortium name="EnsemblMetazoa"/>
        </authorList>
    </citation>
    <scope>IDENTIFICATION</scope>
</reference>
<proteinExistence type="predicted"/>
<dbReference type="EnsemblMetazoa" id="SMAR014129-RA">
    <property type="protein sequence ID" value="SMAR014129-PA"/>
    <property type="gene ID" value="SMAR014129"/>
</dbReference>
<dbReference type="Proteomes" id="UP000014500">
    <property type="component" value="Unassembled WGS sequence"/>
</dbReference>
<reference evidence="2" key="1">
    <citation type="submission" date="2011-05" db="EMBL/GenBank/DDBJ databases">
        <authorList>
            <person name="Richards S.R."/>
            <person name="Qu J."/>
            <person name="Jiang H."/>
            <person name="Jhangiani S.N."/>
            <person name="Agravi P."/>
            <person name="Goodspeed R."/>
            <person name="Gross S."/>
            <person name="Mandapat C."/>
            <person name="Jackson L."/>
            <person name="Mathew T."/>
            <person name="Pu L."/>
            <person name="Thornton R."/>
            <person name="Saada N."/>
            <person name="Wilczek-Boney K.B."/>
            <person name="Lee S."/>
            <person name="Kovar C."/>
            <person name="Wu Y."/>
            <person name="Scherer S.E."/>
            <person name="Worley K.C."/>
            <person name="Muzny D.M."/>
            <person name="Gibbs R."/>
        </authorList>
    </citation>
    <scope>NUCLEOTIDE SEQUENCE</scope>
    <source>
        <strain evidence="2">Brora</strain>
    </source>
</reference>
<dbReference type="EMBL" id="JH431843">
    <property type="status" value="NOT_ANNOTATED_CDS"/>
    <property type="molecule type" value="Genomic_DNA"/>
</dbReference>
<evidence type="ECO:0000313" key="1">
    <source>
        <dbReference type="EnsemblMetazoa" id="SMAR014129-PA"/>
    </source>
</evidence>
<sequence length="93" mass="10698">MSHVAHEGSSDAGSVVSEIWVRSSCPRGNYGAQNLGSICFTRWWRDWRIYDSAIILAFSSVMCFKLIICIKYDAEIQLLPFCEVEIQLWFFVV</sequence>
<evidence type="ECO:0000313" key="2">
    <source>
        <dbReference type="Proteomes" id="UP000014500"/>
    </source>
</evidence>
<accession>T1JJU9</accession>
<organism evidence="1 2">
    <name type="scientific">Strigamia maritima</name>
    <name type="common">European centipede</name>
    <name type="synonym">Geophilus maritimus</name>
    <dbReference type="NCBI Taxonomy" id="126957"/>
    <lineage>
        <taxon>Eukaryota</taxon>
        <taxon>Metazoa</taxon>
        <taxon>Ecdysozoa</taxon>
        <taxon>Arthropoda</taxon>
        <taxon>Myriapoda</taxon>
        <taxon>Chilopoda</taxon>
        <taxon>Pleurostigmophora</taxon>
        <taxon>Geophilomorpha</taxon>
        <taxon>Linotaeniidae</taxon>
        <taxon>Strigamia</taxon>
    </lineage>
</organism>
<name>T1JJU9_STRMM</name>
<dbReference type="AlphaFoldDB" id="T1JJU9"/>
<keyword evidence="2" id="KW-1185">Reference proteome</keyword>
<protein>
    <submittedName>
        <fullName evidence="1">Uncharacterized protein</fullName>
    </submittedName>
</protein>
<dbReference type="HOGENOM" id="CLU_2402466_0_0_1"/>